<dbReference type="PROSITE" id="PS50110">
    <property type="entry name" value="RESPONSE_REGULATORY"/>
    <property type="match status" value="1"/>
</dbReference>
<keyword evidence="1 4" id="KW-0597">Phosphoprotein</keyword>
<dbReference type="Gene3D" id="3.40.50.2300">
    <property type="match status" value="1"/>
</dbReference>
<dbReference type="EMBL" id="VTFH01000001">
    <property type="protein sequence ID" value="KAA8560817.1"/>
    <property type="molecule type" value="Genomic_DNA"/>
</dbReference>
<evidence type="ECO:0000256" key="4">
    <source>
        <dbReference type="PROSITE-ProRule" id="PRU00169"/>
    </source>
</evidence>
<keyword evidence="7" id="KW-0418">Kinase</keyword>
<dbReference type="GO" id="GO:0000160">
    <property type="term" value="P:phosphorelay signal transduction system"/>
    <property type="evidence" value="ECO:0007669"/>
    <property type="project" value="UniProtKB-KW"/>
</dbReference>
<feature type="domain" description="Response regulatory" evidence="5">
    <location>
        <begin position="22"/>
        <end position="141"/>
    </location>
</feature>
<feature type="domain" description="HPt" evidence="6">
    <location>
        <begin position="176"/>
        <end position="269"/>
    </location>
</feature>
<dbReference type="Proteomes" id="UP000323425">
    <property type="component" value="Unassembled WGS sequence"/>
</dbReference>
<sequence length="269" mass="28954">MSSGVLPGKGTGRAPPHWRSLRVLVVDDHRAYCLLMGAMLQQLGVSVETCHDGQAALATLEVMPVALVFSDCQMPTLDGYALTREIRRRERSVDAPAVPVVALTASLGGDVIQRCRAAGMNAWLAKPATLEQLRNVLITWLPGQALDSAPGRRKQARAPQPAGWPSRAQLLDLFGTEQALERMLSTLMHEAQEDLHALADATDRLDASAAAQHLHRLAGSVAFLGGGFLEARGIQLVAAVIDDGVAANAVALRLMREELVRYLNYLSTL</sequence>
<dbReference type="Gene3D" id="1.20.120.160">
    <property type="entry name" value="HPT domain"/>
    <property type="match status" value="1"/>
</dbReference>
<dbReference type="GO" id="GO:0005886">
    <property type="term" value="C:plasma membrane"/>
    <property type="evidence" value="ECO:0007669"/>
    <property type="project" value="UniProtKB-SubCell"/>
</dbReference>
<proteinExistence type="predicted"/>
<protein>
    <submittedName>
        <fullName evidence="7">Sensor histidine kinase RcsC</fullName>
        <ecNumber evidence="7">2.7.13.3</ecNumber>
    </submittedName>
</protein>
<reference evidence="7 8" key="1">
    <citation type="journal article" date="2018" name="Plant Biotechnol. Rep.">
        <title>Diversity and antifungal activity of endophytic bacteria associated with Panax ginseng seedlings.</title>
        <authorList>
            <person name="Park J.M."/>
            <person name="Hong C.E."/>
            <person name="Jo S.H."/>
        </authorList>
    </citation>
    <scope>NUCLEOTIDE SEQUENCE [LARGE SCALE GENOMIC DNA]</scope>
    <source>
        <strain evidence="7 8">PgKB38</strain>
    </source>
</reference>
<dbReference type="InterPro" id="IPR036641">
    <property type="entry name" value="HPT_dom_sf"/>
</dbReference>
<dbReference type="AlphaFoldDB" id="A0A5M9IW96"/>
<feature type="modified residue" description="Phosphohistidine" evidence="3">
    <location>
        <position position="215"/>
    </location>
</feature>
<comment type="caution">
    <text evidence="7">The sequence shown here is derived from an EMBL/GenBank/DDBJ whole genome shotgun (WGS) entry which is preliminary data.</text>
</comment>
<dbReference type="GO" id="GO:0004673">
    <property type="term" value="F:protein histidine kinase activity"/>
    <property type="evidence" value="ECO:0007669"/>
    <property type="project" value="UniProtKB-EC"/>
</dbReference>
<evidence type="ECO:0000259" key="5">
    <source>
        <dbReference type="PROSITE" id="PS50110"/>
    </source>
</evidence>
<dbReference type="CDD" id="cd17546">
    <property type="entry name" value="REC_hyHK_CKI1_RcsC-like"/>
    <property type="match status" value="1"/>
</dbReference>
<dbReference type="SUPFAM" id="SSF52172">
    <property type="entry name" value="CheY-like"/>
    <property type="match status" value="1"/>
</dbReference>
<dbReference type="GO" id="GO:0005524">
    <property type="term" value="F:ATP binding"/>
    <property type="evidence" value="ECO:0007669"/>
    <property type="project" value="UniProtKB-KW"/>
</dbReference>
<dbReference type="PROSITE" id="PS50894">
    <property type="entry name" value="HPT"/>
    <property type="match status" value="1"/>
</dbReference>
<evidence type="ECO:0000256" key="2">
    <source>
        <dbReference type="ARBA" id="ARBA00023012"/>
    </source>
</evidence>
<keyword evidence="2" id="KW-0902">Two-component regulatory system</keyword>
<evidence type="ECO:0000313" key="7">
    <source>
        <dbReference type="EMBL" id="KAA8560817.1"/>
    </source>
</evidence>
<evidence type="ECO:0000313" key="8">
    <source>
        <dbReference type="Proteomes" id="UP000323425"/>
    </source>
</evidence>
<dbReference type="Pfam" id="PF00072">
    <property type="entry name" value="Response_reg"/>
    <property type="match status" value="1"/>
</dbReference>
<dbReference type="EC" id="2.7.13.3" evidence="7"/>
<dbReference type="RefSeq" id="WP_150292631.1">
    <property type="nucleotide sequence ID" value="NZ_VTFH01000001.1"/>
</dbReference>
<name>A0A5M9IW96_9PSED</name>
<dbReference type="PANTHER" id="PTHR45339">
    <property type="entry name" value="HYBRID SIGNAL TRANSDUCTION HISTIDINE KINASE J"/>
    <property type="match status" value="1"/>
</dbReference>
<accession>A0A5M9IW96</accession>
<feature type="modified residue" description="4-aspartylphosphate" evidence="4">
    <location>
        <position position="71"/>
    </location>
</feature>
<dbReference type="InterPro" id="IPR011006">
    <property type="entry name" value="CheY-like_superfamily"/>
</dbReference>
<dbReference type="InterPro" id="IPR001789">
    <property type="entry name" value="Sig_transdc_resp-reg_receiver"/>
</dbReference>
<dbReference type="PANTHER" id="PTHR45339:SF3">
    <property type="entry name" value="HISTIDINE KINASE"/>
    <property type="match status" value="1"/>
</dbReference>
<dbReference type="InterPro" id="IPR008207">
    <property type="entry name" value="Sig_transdc_His_kin_Hpt_dom"/>
</dbReference>
<keyword evidence="7" id="KW-0808">Transferase</keyword>
<organism evidence="7 8">
    <name type="scientific">Pseudomonas extremaustralis</name>
    <dbReference type="NCBI Taxonomy" id="359110"/>
    <lineage>
        <taxon>Bacteria</taxon>
        <taxon>Pseudomonadati</taxon>
        <taxon>Pseudomonadota</taxon>
        <taxon>Gammaproteobacteria</taxon>
        <taxon>Pseudomonadales</taxon>
        <taxon>Pseudomonadaceae</taxon>
        <taxon>Pseudomonas</taxon>
    </lineage>
</organism>
<dbReference type="SMART" id="SM00448">
    <property type="entry name" value="REC"/>
    <property type="match status" value="1"/>
</dbReference>
<evidence type="ECO:0000256" key="1">
    <source>
        <dbReference type="ARBA" id="ARBA00022553"/>
    </source>
</evidence>
<gene>
    <name evidence="7" type="primary">rcsC_1</name>
    <name evidence="7" type="ORF">FX985_00867</name>
</gene>
<evidence type="ECO:0000256" key="3">
    <source>
        <dbReference type="PROSITE-ProRule" id="PRU00110"/>
    </source>
</evidence>
<evidence type="ECO:0000259" key="6">
    <source>
        <dbReference type="PROSITE" id="PS50894"/>
    </source>
</evidence>
<dbReference type="SUPFAM" id="SSF47226">
    <property type="entry name" value="Histidine-containing phosphotransfer domain, HPT domain"/>
    <property type="match status" value="1"/>
</dbReference>